<dbReference type="PANTHER" id="PTHR30270">
    <property type="entry name" value="THIAMINE-MONOPHOSPHATE KINASE"/>
    <property type="match status" value="1"/>
</dbReference>
<dbReference type="Gene3D" id="3.30.1330.10">
    <property type="entry name" value="PurM-like, N-terminal domain"/>
    <property type="match status" value="1"/>
</dbReference>
<sequence>MPRSRHNSSPTLADWGEDRLVAALTRDLPHGAEVLVGAGDDCAVIGRKRDARWQLLKTDVVIEGIHFLPDEDARRVGWKALCRAISDIAAMGGIPAHALITLAAPAATPVDRVKALYAGLRKAARKYDVGIVGGETSRSPGPLFLNIALTGWVERQQCVLRSGGRPGDSLYVTGRLGGSLAGKHLDFQPRIEEARWLVSHFKPRAMMDLSDGLAADLPRLAAASQCGYTIDEACLPLNTGCTPTQAMSDGEDFELLFALPARSATALEAAWKKRFPRLPLTQIGRLIPHSAIRTPYSHGYDHFAER</sequence>
<accession>B4D453</accession>
<feature type="binding site" evidence="2">
    <location>
        <position position="41"/>
    </location>
    <ligand>
        <name>Mg(2+)</name>
        <dbReference type="ChEBI" id="CHEBI:18420"/>
        <label>4</label>
    </ligand>
</feature>
<dbReference type="InterPro" id="IPR010918">
    <property type="entry name" value="PurM-like_C_dom"/>
</dbReference>
<dbReference type="eggNOG" id="COG0611">
    <property type="taxonomic scope" value="Bacteria"/>
</dbReference>
<organism evidence="5 6">
    <name type="scientific">Chthoniobacter flavus Ellin428</name>
    <dbReference type="NCBI Taxonomy" id="497964"/>
    <lineage>
        <taxon>Bacteria</taxon>
        <taxon>Pseudomonadati</taxon>
        <taxon>Verrucomicrobiota</taxon>
        <taxon>Spartobacteria</taxon>
        <taxon>Chthoniobacterales</taxon>
        <taxon>Chthoniobacteraceae</taxon>
        <taxon>Chthoniobacter</taxon>
    </lineage>
</organism>
<keyword evidence="2 5" id="KW-0418">Kinase</keyword>
<gene>
    <name evidence="2" type="primary">thiL</name>
    <name evidence="5" type="ORF">CfE428DRAFT_3691</name>
</gene>
<dbReference type="GO" id="GO:0009229">
    <property type="term" value="P:thiamine diphosphate biosynthetic process"/>
    <property type="evidence" value="ECO:0007669"/>
    <property type="project" value="UniProtKB-UniRule"/>
</dbReference>
<keyword evidence="2" id="KW-0479">Metal-binding</keyword>
<comment type="caution">
    <text evidence="5">The sequence shown here is derived from an EMBL/GenBank/DDBJ whole genome shotgun (WGS) entry which is preliminary data.</text>
</comment>
<evidence type="ECO:0000313" key="6">
    <source>
        <dbReference type="Proteomes" id="UP000005824"/>
    </source>
</evidence>
<dbReference type="EMBL" id="ABVL01000011">
    <property type="protein sequence ID" value="EDY18654.1"/>
    <property type="molecule type" value="Genomic_DNA"/>
</dbReference>
<dbReference type="GO" id="GO:0009228">
    <property type="term" value="P:thiamine biosynthetic process"/>
    <property type="evidence" value="ECO:0007669"/>
    <property type="project" value="UniProtKB-KW"/>
</dbReference>
<comment type="similarity">
    <text evidence="2">Belongs to the thiamine-monophosphate kinase family.</text>
</comment>
<comment type="miscellaneous">
    <text evidence="2">Reaction mechanism of ThiL seems to utilize a direct, inline transfer of the gamma-phosphate of ATP to TMP rather than a phosphorylated enzyme intermediate.</text>
</comment>
<feature type="binding site" evidence="2">
    <location>
        <position position="87"/>
    </location>
    <ligand>
        <name>Mg(2+)</name>
        <dbReference type="ChEBI" id="CHEBI:18420"/>
        <label>2</label>
    </ligand>
</feature>
<dbReference type="UniPathway" id="UPA00060">
    <property type="reaction ID" value="UER00142"/>
</dbReference>
<dbReference type="Proteomes" id="UP000005824">
    <property type="component" value="Unassembled WGS sequence"/>
</dbReference>
<dbReference type="AlphaFoldDB" id="B4D453"/>
<feature type="binding site" evidence="2">
    <location>
        <position position="208"/>
    </location>
    <ligand>
        <name>Mg(2+)</name>
        <dbReference type="ChEBI" id="CHEBI:18420"/>
        <label>3</label>
    </ligand>
</feature>
<feature type="binding site" evidence="2">
    <location>
        <position position="87"/>
    </location>
    <ligand>
        <name>Mg(2+)</name>
        <dbReference type="ChEBI" id="CHEBI:18420"/>
        <label>3</label>
    </ligand>
</feature>
<dbReference type="InterPro" id="IPR036921">
    <property type="entry name" value="PurM-like_N_sf"/>
</dbReference>
<keyword evidence="2" id="KW-0067">ATP-binding</keyword>
<dbReference type="PIRSF" id="PIRSF005303">
    <property type="entry name" value="Thiam_monoph_kin"/>
    <property type="match status" value="1"/>
</dbReference>
<feature type="binding site" evidence="2">
    <location>
        <position position="161"/>
    </location>
    <ligand>
        <name>ATP</name>
        <dbReference type="ChEBI" id="CHEBI:30616"/>
    </ligand>
</feature>
<feature type="binding site" evidence="2">
    <location>
        <position position="59"/>
    </location>
    <ligand>
        <name>Mg(2+)</name>
        <dbReference type="ChEBI" id="CHEBI:18420"/>
        <label>2</label>
    </ligand>
</feature>
<dbReference type="Pfam" id="PF00586">
    <property type="entry name" value="AIRS"/>
    <property type="match status" value="1"/>
</dbReference>
<proteinExistence type="inferred from homology"/>
<feature type="binding site" evidence="2">
    <location>
        <position position="59"/>
    </location>
    <ligand>
        <name>Mg(2+)</name>
        <dbReference type="ChEBI" id="CHEBI:18420"/>
        <label>1</label>
    </ligand>
</feature>
<keyword evidence="2" id="KW-0547">Nucleotide-binding</keyword>
<dbReference type="STRING" id="497964.CfE428DRAFT_3691"/>
<feature type="binding site" evidence="2">
    <location>
        <position position="300"/>
    </location>
    <ligand>
        <name>substrate</name>
    </ligand>
</feature>
<feature type="domain" description="PurM-like C-terminal" evidence="4">
    <location>
        <begin position="181"/>
        <end position="287"/>
    </location>
</feature>
<dbReference type="Gene3D" id="3.90.650.10">
    <property type="entry name" value="PurM-like C-terminal domain"/>
    <property type="match status" value="1"/>
</dbReference>
<dbReference type="GO" id="GO:0000287">
    <property type="term" value="F:magnesium ion binding"/>
    <property type="evidence" value="ECO:0007669"/>
    <property type="project" value="UniProtKB-UniRule"/>
</dbReference>
<dbReference type="SUPFAM" id="SSF55326">
    <property type="entry name" value="PurM N-terminal domain-like"/>
    <property type="match status" value="1"/>
</dbReference>
<dbReference type="PANTHER" id="PTHR30270:SF0">
    <property type="entry name" value="THIAMINE-MONOPHOSPHATE KINASE"/>
    <property type="match status" value="1"/>
</dbReference>
<dbReference type="InterPro" id="IPR036676">
    <property type="entry name" value="PurM-like_C_sf"/>
</dbReference>
<feature type="binding site" evidence="2">
    <location>
        <position position="58"/>
    </location>
    <ligand>
        <name>Mg(2+)</name>
        <dbReference type="ChEBI" id="CHEBI:18420"/>
        <label>1</label>
    </ligand>
</feature>
<comment type="caution">
    <text evidence="2">Lacks conserved residue(s) required for the propagation of feature annotation.</text>
</comment>
<dbReference type="InterPro" id="IPR016188">
    <property type="entry name" value="PurM-like_N"/>
</dbReference>
<feature type="domain" description="PurM-like N-terminal" evidence="3">
    <location>
        <begin position="39"/>
        <end position="153"/>
    </location>
</feature>
<evidence type="ECO:0000259" key="3">
    <source>
        <dbReference type="Pfam" id="PF00586"/>
    </source>
</evidence>
<dbReference type="Pfam" id="PF02769">
    <property type="entry name" value="AIRS_C"/>
    <property type="match status" value="1"/>
</dbReference>
<dbReference type="InParanoid" id="B4D453"/>
<feature type="binding site" evidence="2">
    <location>
        <position position="87"/>
    </location>
    <ligand>
        <name>Mg(2+)</name>
        <dbReference type="ChEBI" id="CHEBI:18420"/>
        <label>4</label>
    </ligand>
</feature>
<feature type="binding site" evidence="2">
    <location>
        <position position="211"/>
    </location>
    <ligand>
        <name>Mg(2+)</name>
        <dbReference type="ChEBI" id="CHEBI:18420"/>
        <label>5</label>
    </ligand>
</feature>
<feature type="binding site" evidence="2">
    <location>
        <position position="210"/>
    </location>
    <ligand>
        <name>ATP</name>
        <dbReference type="ChEBI" id="CHEBI:30616"/>
    </ligand>
</feature>
<feature type="binding site" evidence="2">
    <location>
        <position position="66"/>
    </location>
    <ligand>
        <name>substrate</name>
    </ligand>
</feature>
<protein>
    <recommendedName>
        <fullName evidence="2">Thiamine-monophosphate kinase</fullName>
        <shortName evidence="2">TMP kinase</shortName>
        <shortName evidence="2">Thiamine-phosphate kinase</shortName>
        <ecNumber evidence="2">2.7.4.16</ecNumber>
    </recommendedName>
</protein>
<keyword evidence="2" id="KW-0808">Transferase</keyword>
<dbReference type="EC" id="2.7.4.16" evidence="2"/>
<dbReference type="GO" id="GO:0005524">
    <property type="term" value="F:ATP binding"/>
    <property type="evidence" value="ECO:0007669"/>
    <property type="project" value="UniProtKB-UniRule"/>
</dbReference>
<evidence type="ECO:0000259" key="4">
    <source>
        <dbReference type="Pfam" id="PF02769"/>
    </source>
</evidence>
<dbReference type="HAMAP" id="MF_02128">
    <property type="entry name" value="TMP_kinase"/>
    <property type="match status" value="1"/>
</dbReference>
<feature type="binding site" evidence="2">
    <location>
        <position position="251"/>
    </location>
    <ligand>
        <name>substrate</name>
    </ligand>
</feature>
<dbReference type="InterPro" id="IPR006283">
    <property type="entry name" value="ThiL-like"/>
</dbReference>
<dbReference type="FunCoup" id="B4D453">
    <property type="interactions" value="388"/>
</dbReference>
<feature type="binding site" evidence="2">
    <location>
        <position position="117"/>
    </location>
    <ligand>
        <name>ATP</name>
        <dbReference type="ChEBI" id="CHEBI:30616"/>
    </ligand>
</feature>
<keyword evidence="2" id="KW-0460">Magnesium</keyword>
<evidence type="ECO:0000256" key="2">
    <source>
        <dbReference type="HAMAP-Rule" id="MF_02128"/>
    </source>
</evidence>
<keyword evidence="1 2" id="KW-0784">Thiamine biosynthesis</keyword>
<evidence type="ECO:0000256" key="1">
    <source>
        <dbReference type="ARBA" id="ARBA00022977"/>
    </source>
</evidence>
<dbReference type="SUPFAM" id="SSF56042">
    <property type="entry name" value="PurM C-terminal domain-like"/>
    <property type="match status" value="1"/>
</dbReference>
<reference evidence="5 6" key="1">
    <citation type="journal article" date="2011" name="J. Bacteriol.">
        <title>Genome sequence of Chthoniobacter flavus Ellin428, an aerobic heterotrophic soil bacterium.</title>
        <authorList>
            <person name="Kant R."/>
            <person name="van Passel M.W."/>
            <person name="Palva A."/>
            <person name="Lucas S."/>
            <person name="Lapidus A."/>
            <person name="Glavina Del Rio T."/>
            <person name="Dalin E."/>
            <person name="Tice H."/>
            <person name="Bruce D."/>
            <person name="Goodwin L."/>
            <person name="Pitluck S."/>
            <person name="Larimer F.W."/>
            <person name="Land M.L."/>
            <person name="Hauser L."/>
            <person name="Sangwan P."/>
            <person name="de Vos W.M."/>
            <person name="Janssen P.H."/>
            <person name="Smidt H."/>
        </authorList>
    </citation>
    <scope>NUCLEOTIDE SEQUENCE [LARGE SCALE GENOMIC DNA]</scope>
    <source>
        <strain evidence="5 6">Ellin428</strain>
    </source>
</reference>
<evidence type="ECO:0000313" key="5">
    <source>
        <dbReference type="EMBL" id="EDY18654.1"/>
    </source>
</evidence>
<comment type="function">
    <text evidence="2">Catalyzes the ATP-dependent phosphorylation of thiamine-monophosphate (TMP) to form thiamine-pyrophosphate (TPP), the active form of vitamin B1.</text>
</comment>
<dbReference type="CDD" id="cd02194">
    <property type="entry name" value="ThiL"/>
    <property type="match status" value="1"/>
</dbReference>
<name>B4D453_9BACT</name>
<dbReference type="GO" id="GO:0009030">
    <property type="term" value="F:thiamine-phosphate kinase activity"/>
    <property type="evidence" value="ECO:0007669"/>
    <property type="project" value="UniProtKB-UniRule"/>
</dbReference>
<dbReference type="RefSeq" id="WP_006981016.1">
    <property type="nucleotide sequence ID" value="NZ_ABVL01000011.1"/>
</dbReference>
<comment type="catalytic activity">
    <reaction evidence="2">
        <text>thiamine phosphate + ATP = thiamine diphosphate + ADP</text>
        <dbReference type="Rhea" id="RHEA:15913"/>
        <dbReference type="ChEBI" id="CHEBI:30616"/>
        <dbReference type="ChEBI" id="CHEBI:37575"/>
        <dbReference type="ChEBI" id="CHEBI:58937"/>
        <dbReference type="ChEBI" id="CHEBI:456216"/>
        <dbReference type="EC" id="2.7.4.16"/>
    </reaction>
</comment>
<keyword evidence="6" id="KW-1185">Reference proteome</keyword>
<feature type="binding site" evidence="2">
    <location>
        <position position="41"/>
    </location>
    <ligand>
        <name>Mg(2+)</name>
        <dbReference type="ChEBI" id="CHEBI:18420"/>
        <label>3</label>
    </ligand>
</feature>
<comment type="pathway">
    <text evidence="2">Cofactor biosynthesis; thiamine diphosphate biosynthesis; thiamine diphosphate from thiamine phosphate: step 1/1.</text>
</comment>